<reference evidence="3" key="1">
    <citation type="submission" date="2016-11" db="UniProtKB">
        <authorList>
            <consortium name="WormBaseParasite"/>
        </authorList>
    </citation>
    <scope>IDENTIFICATION</scope>
</reference>
<evidence type="ECO:0000313" key="3">
    <source>
        <dbReference type="WBParaSite" id="Hba_13036"/>
    </source>
</evidence>
<name>A0A1I7X6L0_HETBA</name>
<dbReference type="WBParaSite" id="Hba_13036">
    <property type="protein sequence ID" value="Hba_13036"/>
    <property type="gene ID" value="Hba_13036"/>
</dbReference>
<evidence type="ECO:0000256" key="1">
    <source>
        <dbReference type="SAM" id="MobiDB-lite"/>
    </source>
</evidence>
<feature type="region of interest" description="Disordered" evidence="1">
    <location>
        <begin position="326"/>
        <end position="357"/>
    </location>
</feature>
<protein>
    <submittedName>
        <fullName evidence="3">BAT2_N domain-containing protein</fullName>
    </submittedName>
</protein>
<proteinExistence type="predicted"/>
<dbReference type="AlphaFoldDB" id="A0A1I7X6L0"/>
<evidence type="ECO:0000313" key="2">
    <source>
        <dbReference type="Proteomes" id="UP000095283"/>
    </source>
</evidence>
<accession>A0A1I7X6L0</accession>
<dbReference type="Proteomes" id="UP000095283">
    <property type="component" value="Unplaced"/>
</dbReference>
<organism evidence="2 3">
    <name type="scientific">Heterorhabditis bacteriophora</name>
    <name type="common">Entomopathogenic nematode worm</name>
    <dbReference type="NCBI Taxonomy" id="37862"/>
    <lineage>
        <taxon>Eukaryota</taxon>
        <taxon>Metazoa</taxon>
        <taxon>Ecdysozoa</taxon>
        <taxon>Nematoda</taxon>
        <taxon>Chromadorea</taxon>
        <taxon>Rhabditida</taxon>
        <taxon>Rhabditina</taxon>
        <taxon>Rhabditomorpha</taxon>
        <taxon>Strongyloidea</taxon>
        <taxon>Heterorhabditidae</taxon>
        <taxon>Heterorhabditis</taxon>
    </lineage>
</organism>
<feature type="compositionally biased region" description="Basic and acidic residues" evidence="1">
    <location>
        <begin position="200"/>
        <end position="218"/>
    </location>
</feature>
<keyword evidence="2" id="KW-1185">Reference proteome</keyword>
<sequence>MLQLVSRRCHGARRIVFAYVVVHAIIVMQSNSVKCYVINKSGLYEVQSVVGAMAQLEDANQKGNWSPHDSLTHHLATHTPIQVPRQPDGATGAFHTMQHQGPWRLPFGGFAPTQPQSLFRPTWQQPAAEWQANNNKVNEWEKWNPTLAGELARPRPQLLSPQFGSQMIMGHAALSAVSPEQVVVEKCEEGKNGETPMDQDDLHSPKEDERKSAEHHSASYDASATPSLSGDDDERRLDVENADNNSEDHIDVEETTTPKAESEEPNTKDSTPILNALHYAGEDMKEDRNEKTMTAGKEEDAPHLLLNFIQHSLTSSSDQAHVSCATPSTEEKSTDNTVSFGHSGTSAFSNPESSQTSVISTTPVSSACESICLFSSAFL</sequence>
<feature type="region of interest" description="Disordered" evidence="1">
    <location>
        <begin position="190"/>
        <end position="273"/>
    </location>
</feature>
<feature type="compositionally biased region" description="Polar residues" evidence="1">
    <location>
        <begin position="335"/>
        <end position="357"/>
    </location>
</feature>